<evidence type="ECO:0000313" key="2">
    <source>
        <dbReference type="Proteomes" id="UP000309594"/>
    </source>
</evidence>
<dbReference type="PROSITE" id="PS51257">
    <property type="entry name" value="PROKAR_LIPOPROTEIN"/>
    <property type="match status" value="1"/>
</dbReference>
<name>A0A4V5PCF8_9SPHI</name>
<protein>
    <recommendedName>
        <fullName evidence="3">Sel1 repeat family protein</fullName>
    </recommendedName>
</protein>
<dbReference type="InterPro" id="IPR011990">
    <property type="entry name" value="TPR-like_helical_dom_sf"/>
</dbReference>
<proteinExistence type="predicted"/>
<organism evidence="1 2">
    <name type="scientific">Pedobacter hiemivivus</name>
    <dbReference type="NCBI Taxonomy" id="2530454"/>
    <lineage>
        <taxon>Bacteria</taxon>
        <taxon>Pseudomonadati</taxon>
        <taxon>Bacteroidota</taxon>
        <taxon>Sphingobacteriia</taxon>
        <taxon>Sphingobacteriales</taxon>
        <taxon>Sphingobacteriaceae</taxon>
        <taxon>Pedobacter</taxon>
    </lineage>
</organism>
<dbReference type="Gene3D" id="1.25.40.10">
    <property type="entry name" value="Tetratricopeptide repeat domain"/>
    <property type="match status" value="1"/>
</dbReference>
<evidence type="ECO:0008006" key="3">
    <source>
        <dbReference type="Google" id="ProtNLM"/>
    </source>
</evidence>
<accession>A0A4V5PCF8</accession>
<gene>
    <name evidence="1" type="ORF">FBD94_14675</name>
</gene>
<dbReference type="EMBL" id="SWDX01000005">
    <property type="protein sequence ID" value="TKC60156.1"/>
    <property type="molecule type" value="Genomic_DNA"/>
</dbReference>
<reference evidence="1 2" key="1">
    <citation type="submission" date="2019-04" db="EMBL/GenBank/DDBJ databases">
        <title>Pedobacter sp. RP-1-16 sp. nov., isolated from Arctic soil.</title>
        <authorList>
            <person name="Dahal R.H."/>
            <person name="Kim D.-U."/>
        </authorList>
    </citation>
    <scope>NUCLEOTIDE SEQUENCE [LARGE SCALE GENOMIC DNA]</scope>
    <source>
        <strain evidence="1 2">RP-1-16</strain>
    </source>
</reference>
<dbReference type="RefSeq" id="WP_136880721.1">
    <property type="nucleotide sequence ID" value="NZ_SWDX01000005.1"/>
</dbReference>
<dbReference type="Proteomes" id="UP000309594">
    <property type="component" value="Unassembled WGS sequence"/>
</dbReference>
<evidence type="ECO:0000313" key="1">
    <source>
        <dbReference type="EMBL" id="TKC60156.1"/>
    </source>
</evidence>
<comment type="caution">
    <text evidence="1">The sequence shown here is derived from an EMBL/GenBank/DDBJ whole genome shotgun (WGS) entry which is preliminary data.</text>
</comment>
<dbReference type="AlphaFoldDB" id="A0A4V5PCF8"/>
<sequence length="168" mass="19680">MKTTSFILICLMLILLVSCNNEKKRQFVPEIPTHTKLILNKEETIKLWKKAIDEGDFKAYANISNAYLMNTQIYELYYYSLIMTNKYNCPQAYYHLFTIMNDKVSIDGLKLYSNDEATRNMSLYYLLRAKELGYTQAQFEIDDVFGKGKSVPKSSYFIQQLLISQNLK</sequence>